<reference evidence="3 4" key="1">
    <citation type="submission" date="2023-07" db="EMBL/GenBank/DDBJ databases">
        <title>Sorghum-associated microbial communities from plants grown in Nebraska, USA.</title>
        <authorList>
            <person name="Schachtman D."/>
        </authorList>
    </citation>
    <scope>NUCLEOTIDE SEQUENCE [LARGE SCALE GENOMIC DNA]</scope>
    <source>
        <strain evidence="3 4">BE316</strain>
    </source>
</reference>
<dbReference type="InterPro" id="IPR036013">
    <property type="entry name" value="Band_7/SPFH_dom_sf"/>
</dbReference>
<dbReference type="SUPFAM" id="SSF117892">
    <property type="entry name" value="Band 7/SPFH domain"/>
    <property type="match status" value="1"/>
</dbReference>
<evidence type="ECO:0000259" key="2">
    <source>
        <dbReference type="Pfam" id="PF13421"/>
    </source>
</evidence>
<organism evidence="3 4">
    <name type="scientific">Roseateles asaccharophilus</name>
    <dbReference type="NCBI Taxonomy" id="582607"/>
    <lineage>
        <taxon>Bacteria</taxon>
        <taxon>Pseudomonadati</taxon>
        <taxon>Pseudomonadota</taxon>
        <taxon>Betaproteobacteria</taxon>
        <taxon>Burkholderiales</taxon>
        <taxon>Sphaerotilaceae</taxon>
        <taxon>Roseateles</taxon>
    </lineage>
</organism>
<dbReference type="EMBL" id="JAVDXV010000001">
    <property type="protein sequence ID" value="MDR7331611.1"/>
    <property type="molecule type" value="Genomic_DNA"/>
</dbReference>
<keyword evidence="4" id="KW-1185">Reference proteome</keyword>
<protein>
    <submittedName>
        <fullName evidence="3">Membrane protease subunit (Stomatin/prohibitin family)</fullName>
    </submittedName>
</protein>
<name>A0ABU2A352_9BURK</name>
<dbReference type="GO" id="GO:0006508">
    <property type="term" value="P:proteolysis"/>
    <property type="evidence" value="ECO:0007669"/>
    <property type="project" value="UniProtKB-KW"/>
</dbReference>
<sequence>MDFIKKQFIDVIQWTEDSDGTLSWRFPMAGMEIQNGGQLVVRESQVAVFVNEGQVADVFGPGTHKLTTQTLPVLTYLKNWDKLFESPFKSDVYFFSTRQQIDQRWGTSQPVAIRDKDFGAVRLRAFGNYAYRIADPKVFHSQISGTRERYTVADLEGQLRGLMLQHISDAVAGSGTPFLDLAANQVEFAAALKEATAPSFASLGLELISVTMQNVSLPEELQKILDQRIGMGIIGQNMGQFMQYQAAQALPEMAKGAANGGSGIAGEAIGLGAGVALGQTLAQTLGQGLAGVGAAAPAPAASKPDDIVALLEKLGDLKAKGILTDEEFAAKKADLLKKLG</sequence>
<evidence type="ECO:0000259" key="1">
    <source>
        <dbReference type="Pfam" id="PF09851"/>
    </source>
</evidence>
<dbReference type="Gene3D" id="3.30.479.30">
    <property type="entry name" value="Band 7 domain"/>
    <property type="match status" value="1"/>
</dbReference>
<dbReference type="Pfam" id="PF13421">
    <property type="entry name" value="Band_7_1"/>
    <property type="match status" value="1"/>
</dbReference>
<dbReference type="CDD" id="cd03408">
    <property type="entry name" value="SPFH_like_u1"/>
    <property type="match status" value="1"/>
</dbReference>
<keyword evidence="3" id="KW-0378">Hydrolase</keyword>
<dbReference type="Proteomes" id="UP001180825">
    <property type="component" value="Unassembled WGS sequence"/>
</dbReference>
<dbReference type="InterPro" id="IPR018649">
    <property type="entry name" value="SHOCT"/>
</dbReference>
<feature type="domain" description="SPFH" evidence="2">
    <location>
        <begin position="24"/>
        <end position="232"/>
    </location>
</feature>
<comment type="caution">
    <text evidence="3">The sequence shown here is derived from an EMBL/GenBank/DDBJ whole genome shotgun (WGS) entry which is preliminary data.</text>
</comment>
<dbReference type="GO" id="GO:0008233">
    <property type="term" value="F:peptidase activity"/>
    <property type="evidence" value="ECO:0007669"/>
    <property type="project" value="UniProtKB-KW"/>
</dbReference>
<evidence type="ECO:0000313" key="4">
    <source>
        <dbReference type="Proteomes" id="UP001180825"/>
    </source>
</evidence>
<keyword evidence="3" id="KW-0645">Protease</keyword>
<dbReference type="InterPro" id="IPR033880">
    <property type="entry name" value="SPFH_YdjI"/>
</dbReference>
<accession>A0ABU2A352</accession>
<dbReference type="Pfam" id="PF09851">
    <property type="entry name" value="SHOCT"/>
    <property type="match status" value="1"/>
</dbReference>
<proteinExistence type="predicted"/>
<evidence type="ECO:0000313" key="3">
    <source>
        <dbReference type="EMBL" id="MDR7331611.1"/>
    </source>
</evidence>
<dbReference type="PANTHER" id="PTHR37826:SF2">
    <property type="entry name" value="ZINC-RIBBON DOMAIN-CONTAINING PROTEIN"/>
    <property type="match status" value="1"/>
</dbReference>
<gene>
    <name evidence="3" type="ORF">J2X21_000723</name>
</gene>
<feature type="domain" description="SHOCT" evidence="1">
    <location>
        <begin position="311"/>
        <end position="336"/>
    </location>
</feature>
<dbReference type="PANTHER" id="PTHR37826">
    <property type="entry name" value="FLOTILLIN BAND_7_5 DOMAIN PROTEIN"/>
    <property type="match status" value="1"/>
</dbReference>